<keyword evidence="2" id="KW-0689">Ribosomal protein</keyword>
<dbReference type="RefSeq" id="WP_055072972.1">
    <property type="nucleotide sequence ID" value="NZ_CYXY01000011.1"/>
</dbReference>
<name>A0A173TEB6_ANAHA</name>
<organism evidence="2 3">
    <name type="scientific">Anaerostipes hadrus</name>
    <dbReference type="NCBI Taxonomy" id="649756"/>
    <lineage>
        <taxon>Bacteria</taxon>
        <taxon>Bacillati</taxon>
        <taxon>Bacillota</taxon>
        <taxon>Clostridia</taxon>
        <taxon>Lachnospirales</taxon>
        <taxon>Lachnospiraceae</taxon>
        <taxon>Anaerostipes</taxon>
    </lineage>
</organism>
<reference evidence="2 3" key="1">
    <citation type="submission" date="2015-09" db="EMBL/GenBank/DDBJ databases">
        <authorList>
            <consortium name="Pathogen Informatics"/>
        </authorList>
    </citation>
    <scope>NUCLEOTIDE SEQUENCE [LARGE SCALE GENOMIC DNA]</scope>
    <source>
        <strain evidence="2 3">2789STDY5834959</strain>
    </source>
</reference>
<evidence type="ECO:0000313" key="3">
    <source>
        <dbReference type="Proteomes" id="UP000095553"/>
    </source>
</evidence>
<dbReference type="InterPro" id="IPR007374">
    <property type="entry name" value="ASCH_domain"/>
</dbReference>
<dbReference type="Gene3D" id="2.30.130.30">
    <property type="entry name" value="Hypothetical protein"/>
    <property type="match status" value="1"/>
</dbReference>
<protein>
    <submittedName>
        <fullName evidence="2">50S ribosomal protein L22/uncharacterized domain fusion protein</fullName>
    </submittedName>
</protein>
<dbReference type="Proteomes" id="UP000095553">
    <property type="component" value="Unassembled WGS sequence"/>
</dbReference>
<feature type="domain" description="ASCH" evidence="1">
    <location>
        <begin position="12"/>
        <end position="102"/>
    </location>
</feature>
<dbReference type="InterPro" id="IPR015947">
    <property type="entry name" value="PUA-like_sf"/>
</dbReference>
<evidence type="ECO:0000259" key="1">
    <source>
        <dbReference type="Pfam" id="PF04266"/>
    </source>
</evidence>
<keyword evidence="2" id="KW-0687">Ribonucleoprotein</keyword>
<dbReference type="AlphaFoldDB" id="A0A173TEB6"/>
<gene>
    <name evidence="2" type="ORF">ERS852571_01960</name>
</gene>
<dbReference type="GO" id="GO:0005840">
    <property type="term" value="C:ribosome"/>
    <property type="evidence" value="ECO:0007669"/>
    <property type="project" value="UniProtKB-KW"/>
</dbReference>
<accession>A0A173TEB6</accession>
<sequence length="126" mass="14595">MQKNSNAAIFAIRPEYAKSILDGTKKYEYRKVACKKPIEKMLIYATAPIMQVVGEADIREVLVDDPEEIWNRTNEFSGITKDFFDTYYKGRNKAVAYKVENVEKYIQPKTLEDFGVSYAPQSFVYL</sequence>
<dbReference type="Pfam" id="PF04266">
    <property type="entry name" value="ASCH"/>
    <property type="match status" value="1"/>
</dbReference>
<dbReference type="SUPFAM" id="SSF88697">
    <property type="entry name" value="PUA domain-like"/>
    <property type="match status" value="1"/>
</dbReference>
<dbReference type="EMBL" id="CYXY01000011">
    <property type="protein sequence ID" value="CUN01094.1"/>
    <property type="molecule type" value="Genomic_DNA"/>
</dbReference>
<evidence type="ECO:0000313" key="2">
    <source>
        <dbReference type="EMBL" id="CUN01094.1"/>
    </source>
</evidence>
<proteinExistence type="predicted"/>